<dbReference type="PROSITE" id="PS00018">
    <property type="entry name" value="EF_HAND_1"/>
    <property type="match status" value="1"/>
</dbReference>
<reference evidence="1" key="1">
    <citation type="submission" date="2020-06" db="EMBL/GenBank/DDBJ databases">
        <authorList>
            <person name="Camacho E."/>
            <person name="Gonzalez-de la Fuente S."/>
            <person name="Rastrojo A."/>
            <person name="Peiro-Pastor R."/>
            <person name="Solana JC."/>
            <person name="Tabera L."/>
            <person name="Gamarro F."/>
            <person name="Carrasco-Ramiro F."/>
            <person name="Requena JM."/>
            <person name="Aguado B."/>
        </authorList>
    </citation>
    <scope>NUCLEOTIDE SEQUENCE</scope>
</reference>
<gene>
    <name evidence="1" type="ORF">LDHU3_26.1980</name>
</gene>
<dbReference type="Gene3D" id="2.130.10.10">
    <property type="entry name" value="YVTN repeat-like/Quinoprotein amine dehydrogenase"/>
    <property type="match status" value="1"/>
</dbReference>
<accession>A0A6J8FCU7</accession>
<protein>
    <submittedName>
        <fullName evidence="1">WD_domain_G-beta_repeat_putative/Pfam:PF00400</fullName>
    </submittedName>
</protein>
<sequence>MLFNDASRASAAMMMAAADHDKDGYLSESDVVSSFIHVESGVGLLQADCNESKLAKLGSSSESDDAVLGSLASLSTQEKSQKDAHLLKALSKIRMRGVEVTNLCSQSNRAKCVAISPDGNLYAVVHRHDNVAHVYMISNGTEVRRLVGHQGSLLGILFSPDRKHVVTAARQLHGLLGSHDRTGVPLLRAPGNRHGSCGELRRQVCLRRLSG</sequence>
<evidence type="ECO:0000313" key="2">
    <source>
        <dbReference type="Proteomes" id="UP000601710"/>
    </source>
</evidence>
<dbReference type="Proteomes" id="UP000601710">
    <property type="component" value="Chromosome 26"/>
</dbReference>
<dbReference type="SUPFAM" id="SSF50960">
    <property type="entry name" value="TolB, C-terminal domain"/>
    <property type="match status" value="1"/>
</dbReference>
<organism evidence="1 2">
    <name type="scientific">Leishmania donovani</name>
    <dbReference type="NCBI Taxonomy" id="5661"/>
    <lineage>
        <taxon>Eukaryota</taxon>
        <taxon>Discoba</taxon>
        <taxon>Euglenozoa</taxon>
        <taxon>Kinetoplastea</taxon>
        <taxon>Metakinetoplastina</taxon>
        <taxon>Trypanosomatida</taxon>
        <taxon>Trypanosomatidae</taxon>
        <taxon>Leishmaniinae</taxon>
        <taxon>Leishmania</taxon>
    </lineage>
</organism>
<dbReference type="AlphaFoldDB" id="A0A6J8FCU7"/>
<dbReference type="EMBL" id="LR812646">
    <property type="protein sequence ID" value="CAC5430995.1"/>
    <property type="molecule type" value="Genomic_DNA"/>
</dbReference>
<evidence type="ECO:0000313" key="1">
    <source>
        <dbReference type="EMBL" id="CAC5430995.1"/>
    </source>
</evidence>
<dbReference type="VEuPathDB" id="TriTrypDB:LDHU3_26.1980"/>
<dbReference type="InterPro" id="IPR015943">
    <property type="entry name" value="WD40/YVTN_repeat-like_dom_sf"/>
</dbReference>
<proteinExistence type="predicted"/>
<name>A0A6J8FCU7_LEIDO</name>
<dbReference type="InterPro" id="IPR018247">
    <property type="entry name" value="EF_Hand_1_Ca_BS"/>
</dbReference>